<keyword evidence="2" id="KW-1185">Reference proteome</keyword>
<reference evidence="1 2" key="1">
    <citation type="submission" date="2021-06" db="EMBL/GenBank/DDBJ databases">
        <authorList>
            <person name="Palmer J.M."/>
        </authorList>
    </citation>
    <scope>NUCLEOTIDE SEQUENCE [LARGE SCALE GENOMIC DNA]</scope>
    <source>
        <strain evidence="1 2">GA_2019</strain>
        <tissue evidence="1">Muscle</tissue>
    </source>
</reference>
<dbReference type="Proteomes" id="UP001476798">
    <property type="component" value="Unassembled WGS sequence"/>
</dbReference>
<gene>
    <name evidence="1" type="ORF">GOODEAATRI_010122</name>
</gene>
<name>A0ABV0N0E6_9TELE</name>
<comment type="caution">
    <text evidence="1">The sequence shown here is derived from an EMBL/GenBank/DDBJ whole genome shotgun (WGS) entry which is preliminary data.</text>
</comment>
<dbReference type="EMBL" id="JAHRIO010020575">
    <property type="protein sequence ID" value="MEQ2164760.1"/>
    <property type="molecule type" value="Genomic_DNA"/>
</dbReference>
<sequence>MVSLSADSSWKRLHGWWFVNPIRSLEGVESVWETMRVRGREERRVCPGAGNILSDGMVPRTHRAQPSCSSSATCSPLYSFCHIYTWDTHHPYITDLLEFALRIWGLLPCFCPPVSLQSSTGPINCFPSSVRNRISYERVRETGAPLQMSTWGSDGLPLIMDPPPLEMSMEVGCSESLVAGQAWKLDLHLDLQGATNWLLGHGM</sequence>
<evidence type="ECO:0000313" key="1">
    <source>
        <dbReference type="EMBL" id="MEQ2164760.1"/>
    </source>
</evidence>
<accession>A0ABV0N0E6</accession>
<proteinExistence type="predicted"/>
<protein>
    <submittedName>
        <fullName evidence="1">Uncharacterized protein</fullName>
    </submittedName>
</protein>
<organism evidence="1 2">
    <name type="scientific">Goodea atripinnis</name>
    <dbReference type="NCBI Taxonomy" id="208336"/>
    <lineage>
        <taxon>Eukaryota</taxon>
        <taxon>Metazoa</taxon>
        <taxon>Chordata</taxon>
        <taxon>Craniata</taxon>
        <taxon>Vertebrata</taxon>
        <taxon>Euteleostomi</taxon>
        <taxon>Actinopterygii</taxon>
        <taxon>Neopterygii</taxon>
        <taxon>Teleostei</taxon>
        <taxon>Neoteleostei</taxon>
        <taxon>Acanthomorphata</taxon>
        <taxon>Ovalentaria</taxon>
        <taxon>Atherinomorphae</taxon>
        <taxon>Cyprinodontiformes</taxon>
        <taxon>Goodeidae</taxon>
        <taxon>Goodea</taxon>
    </lineage>
</organism>
<evidence type="ECO:0000313" key="2">
    <source>
        <dbReference type="Proteomes" id="UP001476798"/>
    </source>
</evidence>